<dbReference type="Pfam" id="PF00173">
    <property type="entry name" value="Cyt-b5"/>
    <property type="match status" value="1"/>
</dbReference>
<keyword evidence="2" id="KW-1003">Cell membrane</keyword>
<gene>
    <name evidence="7" type="ORF">CU097_000436</name>
</gene>
<dbReference type="InterPro" id="IPR036400">
    <property type="entry name" value="Cyt_B5-like_heme/steroid_sf"/>
</dbReference>
<dbReference type="Gene3D" id="3.10.120.10">
    <property type="entry name" value="Cytochrome b5-like heme/steroid binding domain"/>
    <property type="match status" value="1"/>
</dbReference>
<dbReference type="InterPro" id="IPR001199">
    <property type="entry name" value="Cyt_B5-like_heme/steroid-bd"/>
</dbReference>
<dbReference type="Proteomes" id="UP000252139">
    <property type="component" value="Unassembled WGS sequence"/>
</dbReference>
<reference evidence="7 8" key="1">
    <citation type="journal article" date="2018" name="G3 (Bethesda)">
        <title>Phylogenetic and Phylogenomic Definition of Rhizopus Species.</title>
        <authorList>
            <person name="Gryganskyi A.P."/>
            <person name="Golan J."/>
            <person name="Dolatabadi S."/>
            <person name="Mondo S."/>
            <person name="Robb S."/>
            <person name="Idnurm A."/>
            <person name="Muszewska A."/>
            <person name="Steczkiewicz K."/>
            <person name="Masonjones S."/>
            <person name="Liao H.L."/>
            <person name="Gajdeczka M.T."/>
            <person name="Anike F."/>
            <person name="Vuek A."/>
            <person name="Anishchenko I.M."/>
            <person name="Voigt K."/>
            <person name="de Hoog G.S."/>
            <person name="Smith M.E."/>
            <person name="Heitman J."/>
            <person name="Vilgalys R."/>
            <person name="Stajich J.E."/>
        </authorList>
    </citation>
    <scope>NUCLEOTIDE SEQUENCE [LARGE SCALE GENOMIC DNA]</scope>
    <source>
        <strain evidence="7 8">CBS 357.93</strain>
    </source>
</reference>
<organism evidence="7 8">
    <name type="scientific">Rhizopus azygosporus</name>
    <name type="common">Rhizopus microsporus var. azygosporus</name>
    <dbReference type="NCBI Taxonomy" id="86630"/>
    <lineage>
        <taxon>Eukaryota</taxon>
        <taxon>Fungi</taxon>
        <taxon>Fungi incertae sedis</taxon>
        <taxon>Mucoromycota</taxon>
        <taxon>Mucoromycotina</taxon>
        <taxon>Mucoromycetes</taxon>
        <taxon>Mucorales</taxon>
        <taxon>Mucorineae</taxon>
        <taxon>Rhizopodaceae</taxon>
        <taxon>Rhizopus</taxon>
    </lineage>
</organism>
<protein>
    <recommendedName>
        <fullName evidence="6">DEK-C domain-containing protein</fullName>
    </recommendedName>
</protein>
<feature type="transmembrane region" description="Helical" evidence="5">
    <location>
        <begin position="224"/>
        <end position="244"/>
    </location>
</feature>
<dbReference type="GO" id="GO:0016740">
    <property type="term" value="F:transferase activity"/>
    <property type="evidence" value="ECO:0007669"/>
    <property type="project" value="UniProtKB-KW"/>
</dbReference>
<feature type="non-terminal residue" evidence="7">
    <location>
        <position position="1"/>
    </location>
</feature>
<dbReference type="Gene3D" id="1.10.10.60">
    <property type="entry name" value="Homeodomain-like"/>
    <property type="match status" value="1"/>
</dbReference>
<evidence type="ECO:0000313" key="7">
    <source>
        <dbReference type="EMBL" id="RCH97275.1"/>
    </source>
</evidence>
<evidence type="ECO:0000256" key="2">
    <source>
        <dbReference type="ARBA" id="ARBA00022475"/>
    </source>
</evidence>
<feature type="domain" description="DEK-C" evidence="6">
    <location>
        <begin position="422"/>
        <end position="477"/>
    </location>
</feature>
<dbReference type="Pfam" id="PF08766">
    <property type="entry name" value="DEK_C"/>
    <property type="match status" value="1"/>
</dbReference>
<dbReference type="EMBL" id="PJQL01000291">
    <property type="protein sequence ID" value="RCH97275.1"/>
    <property type="molecule type" value="Genomic_DNA"/>
</dbReference>
<evidence type="ECO:0000256" key="1">
    <source>
        <dbReference type="ARBA" id="ARBA00004651"/>
    </source>
</evidence>
<keyword evidence="8" id="KW-1185">Reference proteome</keyword>
<keyword evidence="3" id="KW-0808">Transferase</keyword>
<dbReference type="OrthoDB" id="370884at2759"/>
<evidence type="ECO:0000256" key="5">
    <source>
        <dbReference type="SAM" id="Phobius"/>
    </source>
</evidence>
<keyword evidence="5" id="KW-0812">Transmembrane</keyword>
<name>A0A367K560_RHIAZ</name>
<dbReference type="GO" id="GO:0005886">
    <property type="term" value="C:plasma membrane"/>
    <property type="evidence" value="ECO:0007669"/>
    <property type="project" value="UniProtKB-SubCell"/>
</dbReference>
<dbReference type="SUPFAM" id="SSF55856">
    <property type="entry name" value="Cytochrome b5-like heme/steroid binding domain"/>
    <property type="match status" value="2"/>
</dbReference>
<evidence type="ECO:0000256" key="4">
    <source>
        <dbReference type="ARBA" id="ARBA00023180"/>
    </source>
</evidence>
<proteinExistence type="predicted"/>
<sequence length="480" mass="54109">DMWVSVRGTVYDITNFARTQHGASGNIATTDLMDQIGGYDMSDSIPPPLTTACQGLVTSSTVKITPNVTTVRASFIHYSGDQNPIPTLTKMSSPTWYWDYFLPTMSLYKKGQLVIPISGLYSDYQSWSRLALAINGKVYDITDYMSTAKTYDSGSTSSTYHFLHATVEEIFTKFSGTDATDKWNQYKASMTAEQQAQNMACLDNYFYIGNVDERDTPRCMFTNYFLTGPFPMLAIIMLAGVYGLQALLFIKQKKIIVADDEKFDEKMIPLKKWSVYEQELWEMGSTGSKETRLTGHTYKSYQTHGSRNNPSVMYDSRTQYAGSQAGDYDYYRDTTMHENKRTRSPGYTGSVIAGSEYGGAATHDFMMTPPPMPRQQQAMSVHSFGPDYHDMNNTFDVPMRPTSQFSIPLSQGGMLPMLPPGFPSDDEILSEIRNILQTANLMSITKKQVREQLSAFFGYDMTPKKEFINTSIEYILKGQL</sequence>
<keyword evidence="4" id="KW-0325">Glycoprotein</keyword>
<dbReference type="AlphaFoldDB" id="A0A367K560"/>
<comment type="caution">
    <text evidence="7">The sequence shown here is derived from an EMBL/GenBank/DDBJ whole genome shotgun (WGS) entry which is preliminary data.</text>
</comment>
<dbReference type="SUPFAM" id="SSF109715">
    <property type="entry name" value="DEK C-terminal domain"/>
    <property type="match status" value="1"/>
</dbReference>
<evidence type="ECO:0000259" key="6">
    <source>
        <dbReference type="PROSITE" id="PS51998"/>
    </source>
</evidence>
<comment type="subcellular location">
    <subcellularLocation>
        <location evidence="1">Cell membrane</location>
        <topology evidence="1">Multi-pass membrane protein</topology>
    </subcellularLocation>
</comment>
<keyword evidence="5" id="KW-1133">Transmembrane helix</keyword>
<accession>A0A367K560</accession>
<evidence type="ECO:0000256" key="3">
    <source>
        <dbReference type="ARBA" id="ARBA00022679"/>
    </source>
</evidence>
<dbReference type="InterPro" id="IPR014876">
    <property type="entry name" value="DEK_C"/>
</dbReference>
<keyword evidence="5" id="KW-0472">Membrane</keyword>
<dbReference type="PROSITE" id="PS51998">
    <property type="entry name" value="DEK_C"/>
    <property type="match status" value="1"/>
</dbReference>
<evidence type="ECO:0000313" key="8">
    <source>
        <dbReference type="Proteomes" id="UP000252139"/>
    </source>
</evidence>